<keyword evidence="2" id="KW-1185">Reference proteome</keyword>
<sequence>MGKYLEAGDTYGPEGGAGPLRRVRTLLVTTWWKLGWLRERWMDRHGTYFHGHRVPETRHWLRVWWQDDVRGH</sequence>
<comment type="caution">
    <text evidence="1">The sequence shown here is derived from an EMBL/GenBank/DDBJ whole genome shotgun (WGS) entry which is preliminary data.</text>
</comment>
<evidence type="ECO:0000313" key="2">
    <source>
        <dbReference type="Proteomes" id="UP001501509"/>
    </source>
</evidence>
<reference evidence="2" key="1">
    <citation type="journal article" date="2019" name="Int. J. Syst. Evol. Microbiol.">
        <title>The Global Catalogue of Microorganisms (GCM) 10K type strain sequencing project: providing services to taxonomists for standard genome sequencing and annotation.</title>
        <authorList>
            <consortium name="The Broad Institute Genomics Platform"/>
            <consortium name="The Broad Institute Genome Sequencing Center for Infectious Disease"/>
            <person name="Wu L."/>
            <person name="Ma J."/>
        </authorList>
    </citation>
    <scope>NUCLEOTIDE SEQUENCE [LARGE SCALE GENOMIC DNA]</scope>
    <source>
        <strain evidence="2">JCM 6833</strain>
    </source>
</reference>
<dbReference type="Proteomes" id="UP001501509">
    <property type="component" value="Unassembled WGS sequence"/>
</dbReference>
<organism evidence="1 2">
    <name type="scientific">Actinomadura fulvescens</name>
    <dbReference type="NCBI Taxonomy" id="46160"/>
    <lineage>
        <taxon>Bacteria</taxon>
        <taxon>Bacillati</taxon>
        <taxon>Actinomycetota</taxon>
        <taxon>Actinomycetes</taxon>
        <taxon>Streptosporangiales</taxon>
        <taxon>Thermomonosporaceae</taxon>
        <taxon>Actinomadura</taxon>
    </lineage>
</organism>
<gene>
    <name evidence="1" type="ORF">GCM10010411_93620</name>
</gene>
<accession>A0ABP6DBR3</accession>
<protein>
    <submittedName>
        <fullName evidence="1">Uncharacterized protein</fullName>
    </submittedName>
</protein>
<proteinExistence type="predicted"/>
<dbReference type="EMBL" id="BAAATD010000026">
    <property type="protein sequence ID" value="GAA2638822.1"/>
    <property type="molecule type" value="Genomic_DNA"/>
</dbReference>
<evidence type="ECO:0000313" key="1">
    <source>
        <dbReference type="EMBL" id="GAA2638822.1"/>
    </source>
</evidence>
<dbReference type="RefSeq" id="WP_344549267.1">
    <property type="nucleotide sequence ID" value="NZ_BAAATD010000026.1"/>
</dbReference>
<name>A0ABP6DBR3_9ACTN</name>